<feature type="signal peptide" evidence="1">
    <location>
        <begin position="1"/>
        <end position="19"/>
    </location>
</feature>
<dbReference type="EMBL" id="JZRB01000021">
    <property type="protein sequence ID" value="KJV33844.1"/>
    <property type="molecule type" value="Genomic_DNA"/>
</dbReference>
<dbReference type="Proteomes" id="UP000033651">
    <property type="component" value="Unassembled WGS sequence"/>
</dbReference>
<dbReference type="InterPro" id="IPR010870">
    <property type="entry name" value="Porin_O/P"/>
</dbReference>
<dbReference type="OrthoDB" id="9807854at2"/>
<keyword evidence="3" id="KW-1185">Reference proteome</keyword>
<keyword evidence="1" id="KW-0732">Signal</keyword>
<accession>A0A0F3KUQ2</accession>
<dbReference type="RefSeq" id="WP_045829589.1">
    <property type="nucleotide sequence ID" value="NZ_JZRB01000021.1"/>
</dbReference>
<evidence type="ECO:0000313" key="2">
    <source>
        <dbReference type="EMBL" id="KJV33844.1"/>
    </source>
</evidence>
<dbReference type="InterPro" id="IPR023614">
    <property type="entry name" value="Porin_dom_sf"/>
</dbReference>
<proteinExistence type="predicted"/>
<organism evidence="2 3">
    <name type="scientific">Luteibacter yeojuensis</name>
    <dbReference type="NCBI Taxonomy" id="345309"/>
    <lineage>
        <taxon>Bacteria</taxon>
        <taxon>Pseudomonadati</taxon>
        <taxon>Pseudomonadota</taxon>
        <taxon>Gammaproteobacteria</taxon>
        <taxon>Lysobacterales</taxon>
        <taxon>Rhodanobacteraceae</taxon>
        <taxon>Luteibacter</taxon>
    </lineage>
</organism>
<dbReference type="Pfam" id="PF07396">
    <property type="entry name" value="Porin_O_P"/>
    <property type="match status" value="1"/>
</dbReference>
<sequence length="481" mass="52227">MKKFPLAAAFWTMCGTAAAEGAPQAAIELYVDTATRQIFAEPGPGRQRLGKFVQAADEAAPAANSVATAPAGASVRAPAGTATASSAAGATTPAGASGKPLASSKAWYDKLSIRGYVQMRYNQGLDDGAKDLKSPGDRFIGRDQGFGIRRARVVISGDVSDKMSIYIQPDLASTPTGSSTTNFAQLRDAYADLWLDKEKTWRIRAGQSKIPYGFEDLQSSQNRLTMDRADALNSAVRDERDLGVFAYWSPTEIKERFSYLQKSGLKGSGDYGMFGIGVYNGQGANRPDRNDQLHTVVHFSYPFKFANGQYLEVGADAYKGRYVVSTGSATIGGATFTPVVDAPEEGSTDQRVAAHVVYYPQPFGFQAEWTVGKGPELDVARRTVRTKSLRGGYAQVMYKFDGEYGSFMPFAKWQTYRGAAKFDTNAPKMSVDELEAGVEWQPNSAVELAVAFANMRRTDVSAAPYRMVEGKLLRVQLQVNY</sequence>
<reference evidence="2 3" key="1">
    <citation type="submission" date="2015-03" db="EMBL/GenBank/DDBJ databases">
        <title>Draft genome sequence of Luteibacter yeojuensis strain SU11.</title>
        <authorList>
            <person name="Sulaiman J."/>
            <person name="Priya K."/>
            <person name="Chan K.-G."/>
        </authorList>
    </citation>
    <scope>NUCLEOTIDE SEQUENCE [LARGE SCALE GENOMIC DNA]</scope>
    <source>
        <strain evidence="2 3">SU11</strain>
    </source>
</reference>
<dbReference type="SUPFAM" id="SSF56935">
    <property type="entry name" value="Porins"/>
    <property type="match status" value="1"/>
</dbReference>
<name>A0A0F3KUQ2_9GAMM</name>
<dbReference type="Gene3D" id="2.40.160.10">
    <property type="entry name" value="Porin"/>
    <property type="match status" value="1"/>
</dbReference>
<gene>
    <name evidence="2" type="ORF">VI08_10830</name>
</gene>
<evidence type="ECO:0000313" key="3">
    <source>
        <dbReference type="Proteomes" id="UP000033651"/>
    </source>
</evidence>
<dbReference type="PATRIC" id="fig|345309.4.peg.1506"/>
<evidence type="ECO:0000256" key="1">
    <source>
        <dbReference type="SAM" id="SignalP"/>
    </source>
</evidence>
<comment type="caution">
    <text evidence="2">The sequence shown here is derived from an EMBL/GenBank/DDBJ whole genome shotgun (WGS) entry which is preliminary data.</text>
</comment>
<dbReference type="AlphaFoldDB" id="A0A0F3KUQ2"/>
<protein>
    <submittedName>
        <fullName evidence="2">Porin</fullName>
    </submittedName>
</protein>
<feature type="chain" id="PRO_5002463131" evidence="1">
    <location>
        <begin position="20"/>
        <end position="481"/>
    </location>
</feature>